<sequence>MSVPSRSFRFDTMPTLDITHRNHGSLRIALRLWGFDESIVKARMNELPALNGLVSWEIAHSPNAEGADMVLHLVNPSRPAPGAFCWNCLGANRAMVRSLETSRTEMVLFAGTADQLPRRRAGHWAVAGSLPTWVALHTLFRSHLECHLMLRASAQRKQEREHKINDR</sequence>
<dbReference type="EMBL" id="FSRU01000001">
    <property type="protein sequence ID" value="SIO03343.1"/>
    <property type="molecule type" value="Genomic_DNA"/>
</dbReference>
<proteinExistence type="predicted"/>
<protein>
    <submittedName>
        <fullName evidence="1">Uncharacterized protein</fullName>
    </submittedName>
</protein>
<dbReference type="OrthoDB" id="8970032at2"/>
<evidence type="ECO:0000313" key="2">
    <source>
        <dbReference type="Proteomes" id="UP000185151"/>
    </source>
</evidence>
<dbReference type="Proteomes" id="UP000185151">
    <property type="component" value="Unassembled WGS sequence"/>
</dbReference>
<reference evidence="1 2" key="1">
    <citation type="submission" date="2016-11" db="EMBL/GenBank/DDBJ databases">
        <authorList>
            <person name="Jaros S."/>
            <person name="Januszkiewicz K."/>
            <person name="Wedrychowicz H."/>
        </authorList>
    </citation>
    <scope>NUCLEOTIDE SEQUENCE [LARGE SCALE GENOMIC DNA]</scope>
    <source>
        <strain evidence="1 2">GAS95</strain>
    </source>
</reference>
<dbReference type="AlphaFoldDB" id="A0A1N6G755"/>
<evidence type="ECO:0000313" key="1">
    <source>
        <dbReference type="EMBL" id="SIO03343.1"/>
    </source>
</evidence>
<keyword evidence="2" id="KW-1185">Reference proteome</keyword>
<gene>
    <name evidence="1" type="ORF">SAMN05444165_0602</name>
</gene>
<accession>A0A1N6G755</accession>
<dbReference type="RefSeq" id="WP_074294169.1">
    <property type="nucleotide sequence ID" value="NZ_FSRU01000001.1"/>
</dbReference>
<organism evidence="1 2">
    <name type="scientific">Paraburkholderia phenazinium</name>
    <dbReference type="NCBI Taxonomy" id="60549"/>
    <lineage>
        <taxon>Bacteria</taxon>
        <taxon>Pseudomonadati</taxon>
        <taxon>Pseudomonadota</taxon>
        <taxon>Betaproteobacteria</taxon>
        <taxon>Burkholderiales</taxon>
        <taxon>Burkholderiaceae</taxon>
        <taxon>Paraburkholderia</taxon>
    </lineage>
</organism>
<name>A0A1N6G755_9BURK</name>